<dbReference type="EMBL" id="MNCJ02000332">
    <property type="protein sequence ID" value="KAF5755617.1"/>
    <property type="molecule type" value="Genomic_DNA"/>
</dbReference>
<dbReference type="Proteomes" id="UP000215914">
    <property type="component" value="Unassembled WGS sequence"/>
</dbReference>
<evidence type="ECO:0000313" key="2">
    <source>
        <dbReference type="Proteomes" id="UP000215914"/>
    </source>
</evidence>
<dbReference type="AlphaFoldDB" id="A0A9K3DHE3"/>
<proteinExistence type="predicted"/>
<evidence type="ECO:0000313" key="1">
    <source>
        <dbReference type="EMBL" id="KAF5755617.1"/>
    </source>
</evidence>
<keyword evidence="2" id="KW-1185">Reference proteome</keyword>
<reference evidence="1" key="1">
    <citation type="journal article" date="2017" name="Nature">
        <title>The sunflower genome provides insights into oil metabolism, flowering and Asterid evolution.</title>
        <authorList>
            <person name="Badouin H."/>
            <person name="Gouzy J."/>
            <person name="Grassa C.J."/>
            <person name="Murat F."/>
            <person name="Staton S.E."/>
            <person name="Cottret L."/>
            <person name="Lelandais-Briere C."/>
            <person name="Owens G.L."/>
            <person name="Carrere S."/>
            <person name="Mayjonade B."/>
            <person name="Legrand L."/>
            <person name="Gill N."/>
            <person name="Kane N.C."/>
            <person name="Bowers J.E."/>
            <person name="Hubner S."/>
            <person name="Bellec A."/>
            <person name="Berard A."/>
            <person name="Berges H."/>
            <person name="Blanchet N."/>
            <person name="Boniface M.C."/>
            <person name="Brunel D."/>
            <person name="Catrice O."/>
            <person name="Chaidir N."/>
            <person name="Claudel C."/>
            <person name="Donnadieu C."/>
            <person name="Faraut T."/>
            <person name="Fievet G."/>
            <person name="Helmstetter N."/>
            <person name="King M."/>
            <person name="Knapp S.J."/>
            <person name="Lai Z."/>
            <person name="Le Paslier M.C."/>
            <person name="Lippi Y."/>
            <person name="Lorenzon L."/>
            <person name="Mandel J.R."/>
            <person name="Marage G."/>
            <person name="Marchand G."/>
            <person name="Marquand E."/>
            <person name="Bret-Mestries E."/>
            <person name="Morien E."/>
            <person name="Nambeesan S."/>
            <person name="Nguyen T."/>
            <person name="Pegot-Espagnet P."/>
            <person name="Pouilly N."/>
            <person name="Raftis F."/>
            <person name="Sallet E."/>
            <person name="Schiex T."/>
            <person name="Thomas J."/>
            <person name="Vandecasteele C."/>
            <person name="Vares D."/>
            <person name="Vear F."/>
            <person name="Vautrin S."/>
            <person name="Crespi M."/>
            <person name="Mangin B."/>
            <person name="Burke J.M."/>
            <person name="Salse J."/>
            <person name="Munos S."/>
            <person name="Vincourt P."/>
            <person name="Rieseberg L.H."/>
            <person name="Langlade N.B."/>
        </authorList>
    </citation>
    <scope>NUCLEOTIDE SEQUENCE</scope>
    <source>
        <tissue evidence="1">Leaves</tissue>
    </source>
</reference>
<gene>
    <name evidence="1" type="ORF">HanXRQr2_Chr17g0804821</name>
</gene>
<protein>
    <submittedName>
        <fullName evidence="1">Uncharacterized protein</fullName>
    </submittedName>
</protein>
<sequence length="89" mass="10398">MSPVRRFPNRFLCSEFQNDEEFNDSASAYTYMHVDCSRSSEAPVRSPDVVVSNNFMNHTFNDDQVMDTEEDGCHDSCCFWIISWSFYVC</sequence>
<reference evidence="1" key="2">
    <citation type="submission" date="2020-06" db="EMBL/GenBank/DDBJ databases">
        <title>Helianthus annuus Genome sequencing and assembly Release 2.</title>
        <authorList>
            <person name="Gouzy J."/>
            <person name="Langlade N."/>
            <person name="Munos S."/>
        </authorList>
    </citation>
    <scope>NUCLEOTIDE SEQUENCE</scope>
    <source>
        <tissue evidence="1">Leaves</tissue>
    </source>
</reference>
<accession>A0A9K3DHE3</accession>
<organism evidence="1 2">
    <name type="scientific">Helianthus annuus</name>
    <name type="common">Common sunflower</name>
    <dbReference type="NCBI Taxonomy" id="4232"/>
    <lineage>
        <taxon>Eukaryota</taxon>
        <taxon>Viridiplantae</taxon>
        <taxon>Streptophyta</taxon>
        <taxon>Embryophyta</taxon>
        <taxon>Tracheophyta</taxon>
        <taxon>Spermatophyta</taxon>
        <taxon>Magnoliopsida</taxon>
        <taxon>eudicotyledons</taxon>
        <taxon>Gunneridae</taxon>
        <taxon>Pentapetalae</taxon>
        <taxon>asterids</taxon>
        <taxon>campanulids</taxon>
        <taxon>Asterales</taxon>
        <taxon>Asteraceae</taxon>
        <taxon>Asteroideae</taxon>
        <taxon>Heliantheae alliance</taxon>
        <taxon>Heliantheae</taxon>
        <taxon>Helianthus</taxon>
    </lineage>
</organism>
<name>A0A9K3DHE3_HELAN</name>
<dbReference type="Gramene" id="mRNA:HanXRQr2_Chr17g0804821">
    <property type="protein sequence ID" value="mRNA:HanXRQr2_Chr17g0804821"/>
    <property type="gene ID" value="HanXRQr2_Chr17g0804821"/>
</dbReference>
<comment type="caution">
    <text evidence="1">The sequence shown here is derived from an EMBL/GenBank/DDBJ whole genome shotgun (WGS) entry which is preliminary data.</text>
</comment>